<sequence>MVIESLTLVLSVHGNKYMYDSFELFNSHGSYMLFNLDYSMSVHSLSWFNTNLIRQKINPVYQHAY</sequence>
<evidence type="ECO:0000313" key="1">
    <source>
        <dbReference type="EMBL" id="KGK35728.1"/>
    </source>
</evidence>
<accession>A0A099NSB6</accession>
<dbReference type="AlphaFoldDB" id="A0A099NSB6"/>
<proteinExistence type="predicted"/>
<protein>
    <submittedName>
        <fullName evidence="1">Uncharacterized protein</fullName>
    </submittedName>
</protein>
<name>A0A099NSB6_PICKU</name>
<evidence type="ECO:0000313" key="2">
    <source>
        <dbReference type="Proteomes" id="UP000029867"/>
    </source>
</evidence>
<dbReference type="Proteomes" id="UP000029867">
    <property type="component" value="Unassembled WGS sequence"/>
</dbReference>
<organism evidence="1 2">
    <name type="scientific">Pichia kudriavzevii</name>
    <name type="common">Yeast</name>
    <name type="synonym">Issatchenkia orientalis</name>
    <dbReference type="NCBI Taxonomy" id="4909"/>
    <lineage>
        <taxon>Eukaryota</taxon>
        <taxon>Fungi</taxon>
        <taxon>Dikarya</taxon>
        <taxon>Ascomycota</taxon>
        <taxon>Saccharomycotina</taxon>
        <taxon>Pichiomycetes</taxon>
        <taxon>Pichiales</taxon>
        <taxon>Pichiaceae</taxon>
        <taxon>Pichia</taxon>
    </lineage>
</organism>
<dbReference type="EMBL" id="JQFK01000390">
    <property type="protein sequence ID" value="KGK35728.1"/>
    <property type="molecule type" value="Genomic_DNA"/>
</dbReference>
<gene>
    <name evidence="1" type="ORF">JL09_g5122</name>
</gene>
<reference evidence="2" key="1">
    <citation type="journal article" date="2014" name="Microb. Cell Fact.">
        <title>Exploiting Issatchenkia orientalis SD108 for succinic acid production.</title>
        <authorList>
            <person name="Xiao H."/>
            <person name="Shao Z."/>
            <person name="Jiang Y."/>
            <person name="Dole S."/>
            <person name="Zhao H."/>
        </authorList>
    </citation>
    <scope>NUCLEOTIDE SEQUENCE [LARGE SCALE GENOMIC DNA]</scope>
    <source>
        <strain evidence="2">SD108</strain>
    </source>
</reference>
<comment type="caution">
    <text evidence="1">The sequence shown here is derived from an EMBL/GenBank/DDBJ whole genome shotgun (WGS) entry which is preliminary data.</text>
</comment>
<dbReference type="HOGENOM" id="CLU_2850000_0_0_1"/>